<keyword evidence="3" id="KW-1185">Reference proteome</keyword>
<feature type="compositionally biased region" description="Low complexity" evidence="1">
    <location>
        <begin position="336"/>
        <end position="346"/>
    </location>
</feature>
<dbReference type="Pfam" id="PF06273">
    <property type="entry name" value="eIF-4B"/>
    <property type="match status" value="1"/>
</dbReference>
<sequence>MASKFTGAGAWATAAEEEEEEAKKQAKLFPVPMAAVKGQDAEAAFPSLVDSVAGIKGKKKKDRNTVSLSEFTIGMRTGLGNRKFEPSSGLTTEEYLTLPKGPRDRTGEEEDPSRAGRGFNFYKGGGGGRGFGDEERGRGGFGGGYGDERGGMGDRRERAEDLPSRADESDNWGSSKKVVTASLSMPRESGRGGMFFSGGGGGDRYGEDSRVSDRDLPSRADEVDNWAATKKITSSQSFNLDRRSYGSRYEDDRRGVGPEPDGPSRADGDWGVRRPAPAMVTRSYDSFETADRWRPAATAPTRPEGAPPTERPKLNLLKRTVPPSSSSPALPKEGEAAAAAAAAPAAAPAPRPSKPNPFGNAKPREEVLMEKGQDWRKLDAELEHKDLRKSWDRPERPITPEGSTTGSGGSGAPSETAVAAAAPAAAPAAPAPTVPVKPKVKPNPFGDAKPREYVLEEKGQDWRKIEFELEHKGVDRMETEEEKKLREEIAALEIAVKEEKERGGGGGGGGVGPGGFEEKKENGFAPGSSDTPAARPPSSEGLGAKELLAKKQRDLETLTRALDDKVRFAQRAGGDRFGRGPRAAEDRPRSRGGSVEDRERPRSSYSDRERYDRYGDGRDKPGAFDAEREALGRGPSAASERSAPPAAGGPGTNPK</sequence>
<feature type="compositionally biased region" description="Basic and acidic residues" evidence="1">
    <location>
        <begin position="240"/>
        <end position="272"/>
    </location>
</feature>
<proteinExistence type="predicted"/>
<comment type="caution">
    <text evidence="2">The sequence shown here is derived from an EMBL/GenBank/DDBJ whole genome shotgun (WGS) entry which is preliminary data.</text>
</comment>
<feature type="compositionally biased region" description="Basic and acidic residues" evidence="1">
    <location>
        <begin position="204"/>
        <end position="222"/>
    </location>
</feature>
<name>A0A388KCM0_CHABU</name>
<feature type="compositionally biased region" description="Basic and acidic residues" evidence="1">
    <location>
        <begin position="561"/>
        <end position="631"/>
    </location>
</feature>
<evidence type="ECO:0000256" key="1">
    <source>
        <dbReference type="SAM" id="MobiDB-lite"/>
    </source>
</evidence>
<dbReference type="InterPro" id="IPR010433">
    <property type="entry name" value="EIF-4B_pln"/>
</dbReference>
<dbReference type="PANTHER" id="PTHR32091:SF20">
    <property type="entry name" value="EUKARYOTIC TRANSLATION INITIATION FACTOR 4B1"/>
    <property type="match status" value="1"/>
</dbReference>
<feature type="compositionally biased region" description="Low complexity" evidence="1">
    <location>
        <begin position="412"/>
        <end position="428"/>
    </location>
</feature>
<feature type="compositionally biased region" description="Gly residues" evidence="1">
    <location>
        <begin position="191"/>
        <end position="203"/>
    </location>
</feature>
<evidence type="ECO:0000313" key="3">
    <source>
        <dbReference type="Proteomes" id="UP000265515"/>
    </source>
</evidence>
<feature type="region of interest" description="Disordered" evidence="1">
    <location>
        <begin position="496"/>
        <end position="548"/>
    </location>
</feature>
<feature type="compositionally biased region" description="Low complexity" evidence="1">
    <location>
        <begin position="632"/>
        <end position="646"/>
    </location>
</feature>
<dbReference type="Gramene" id="GBG67814">
    <property type="protein sequence ID" value="GBG67814"/>
    <property type="gene ID" value="CBR_g935"/>
</dbReference>
<feature type="region of interest" description="Disordered" evidence="1">
    <location>
        <begin position="1"/>
        <end position="23"/>
    </location>
</feature>
<gene>
    <name evidence="2" type="ORF">CBR_g935</name>
</gene>
<dbReference type="Proteomes" id="UP000265515">
    <property type="component" value="Unassembled WGS sequence"/>
</dbReference>
<dbReference type="OrthoDB" id="2021148at2759"/>
<dbReference type="GO" id="GO:0003743">
    <property type="term" value="F:translation initiation factor activity"/>
    <property type="evidence" value="ECO:0007669"/>
    <property type="project" value="InterPro"/>
</dbReference>
<dbReference type="EMBL" id="BFEA01000092">
    <property type="protein sequence ID" value="GBG67814.1"/>
    <property type="molecule type" value="Genomic_DNA"/>
</dbReference>
<reference evidence="2 3" key="1">
    <citation type="journal article" date="2018" name="Cell">
        <title>The Chara Genome: Secondary Complexity and Implications for Plant Terrestrialization.</title>
        <authorList>
            <person name="Nishiyama T."/>
            <person name="Sakayama H."/>
            <person name="Vries J.D."/>
            <person name="Buschmann H."/>
            <person name="Saint-Marcoux D."/>
            <person name="Ullrich K.K."/>
            <person name="Haas F.B."/>
            <person name="Vanderstraeten L."/>
            <person name="Becker D."/>
            <person name="Lang D."/>
            <person name="Vosolsobe S."/>
            <person name="Rombauts S."/>
            <person name="Wilhelmsson P.K.I."/>
            <person name="Janitza P."/>
            <person name="Kern R."/>
            <person name="Heyl A."/>
            <person name="Rumpler F."/>
            <person name="Villalobos L.I.A.C."/>
            <person name="Clay J.M."/>
            <person name="Skokan R."/>
            <person name="Toyoda A."/>
            <person name="Suzuki Y."/>
            <person name="Kagoshima H."/>
            <person name="Schijlen E."/>
            <person name="Tajeshwar N."/>
            <person name="Catarino B."/>
            <person name="Hetherington A.J."/>
            <person name="Saltykova A."/>
            <person name="Bonnot C."/>
            <person name="Breuninger H."/>
            <person name="Symeonidi A."/>
            <person name="Radhakrishnan G.V."/>
            <person name="Van Nieuwerburgh F."/>
            <person name="Deforce D."/>
            <person name="Chang C."/>
            <person name="Karol K.G."/>
            <person name="Hedrich R."/>
            <person name="Ulvskov P."/>
            <person name="Glockner G."/>
            <person name="Delwiche C.F."/>
            <person name="Petrasek J."/>
            <person name="Van de Peer Y."/>
            <person name="Friml J."/>
            <person name="Beilby M."/>
            <person name="Dolan L."/>
            <person name="Kohara Y."/>
            <person name="Sugano S."/>
            <person name="Fujiyama A."/>
            <person name="Delaux P.-M."/>
            <person name="Quint M."/>
            <person name="TheiBen G."/>
            <person name="Hagemann M."/>
            <person name="Harholt J."/>
            <person name="Dunand C."/>
            <person name="Zachgo S."/>
            <person name="Langdale J."/>
            <person name="Maumus F."/>
            <person name="Straeten D.V.D."/>
            <person name="Gould S.B."/>
            <person name="Rensing S.A."/>
        </authorList>
    </citation>
    <scope>NUCLEOTIDE SEQUENCE [LARGE SCALE GENOMIC DNA]</scope>
    <source>
        <strain evidence="2 3">S276</strain>
    </source>
</reference>
<feature type="compositionally biased region" description="Basic and acidic residues" evidence="1">
    <location>
        <begin position="146"/>
        <end position="168"/>
    </location>
</feature>
<feature type="compositionally biased region" description="Basic and acidic residues" evidence="1">
    <location>
        <begin position="362"/>
        <end position="398"/>
    </location>
</feature>
<accession>A0A388KCM0</accession>
<feature type="compositionally biased region" description="Gly residues" evidence="1">
    <location>
        <begin position="504"/>
        <end position="515"/>
    </location>
</feature>
<evidence type="ECO:0000313" key="2">
    <source>
        <dbReference type="EMBL" id="GBG67814.1"/>
    </source>
</evidence>
<dbReference type="GO" id="GO:0003729">
    <property type="term" value="F:mRNA binding"/>
    <property type="evidence" value="ECO:0007669"/>
    <property type="project" value="TreeGrafter"/>
</dbReference>
<organism evidence="2 3">
    <name type="scientific">Chara braunii</name>
    <name type="common">Braun's stonewort</name>
    <dbReference type="NCBI Taxonomy" id="69332"/>
    <lineage>
        <taxon>Eukaryota</taxon>
        <taxon>Viridiplantae</taxon>
        <taxon>Streptophyta</taxon>
        <taxon>Charophyceae</taxon>
        <taxon>Charales</taxon>
        <taxon>Characeae</taxon>
        <taxon>Chara</taxon>
    </lineage>
</organism>
<feature type="region of interest" description="Disordered" evidence="1">
    <location>
        <begin position="561"/>
        <end position="655"/>
    </location>
</feature>
<dbReference type="AlphaFoldDB" id="A0A388KCM0"/>
<dbReference type="PANTHER" id="PTHR32091">
    <property type="entry name" value="EUKARYOTIC TRANSLATION INITIATION FACTOR 4B"/>
    <property type="match status" value="1"/>
</dbReference>
<feature type="region of interest" description="Disordered" evidence="1">
    <location>
        <begin position="78"/>
        <end position="452"/>
    </location>
</feature>
<feature type="compositionally biased region" description="Low complexity" evidence="1">
    <location>
        <begin position="1"/>
        <end position="14"/>
    </location>
</feature>
<protein>
    <submittedName>
        <fullName evidence="2">Uncharacterized protein</fullName>
    </submittedName>
</protein>